<evidence type="ECO:0000313" key="2">
    <source>
        <dbReference type="EMBL" id="KAF1994014.1"/>
    </source>
</evidence>
<proteinExistence type="predicted"/>
<dbReference type="InterPro" id="IPR057684">
    <property type="entry name" value="DUF7924"/>
</dbReference>
<dbReference type="PANTHER" id="PTHR42470:SF2">
    <property type="match status" value="1"/>
</dbReference>
<accession>A0A6A5VYE4</accession>
<organism evidence="2 3">
    <name type="scientific">Amniculicola lignicola CBS 123094</name>
    <dbReference type="NCBI Taxonomy" id="1392246"/>
    <lineage>
        <taxon>Eukaryota</taxon>
        <taxon>Fungi</taxon>
        <taxon>Dikarya</taxon>
        <taxon>Ascomycota</taxon>
        <taxon>Pezizomycotina</taxon>
        <taxon>Dothideomycetes</taxon>
        <taxon>Pleosporomycetidae</taxon>
        <taxon>Pleosporales</taxon>
        <taxon>Amniculicolaceae</taxon>
        <taxon>Amniculicola</taxon>
    </lineage>
</organism>
<feature type="domain" description="DUF7924" evidence="1">
    <location>
        <begin position="4"/>
        <end position="67"/>
    </location>
</feature>
<keyword evidence="3" id="KW-1185">Reference proteome</keyword>
<name>A0A6A5VYE4_9PLEO</name>
<feature type="non-terminal residue" evidence="2">
    <location>
        <position position="1"/>
    </location>
</feature>
<dbReference type="Pfam" id="PF25545">
    <property type="entry name" value="DUF7924"/>
    <property type="match status" value="1"/>
</dbReference>
<evidence type="ECO:0000313" key="3">
    <source>
        <dbReference type="Proteomes" id="UP000799779"/>
    </source>
</evidence>
<sequence length="89" mass="10685">GRCSEGFREILAFSILYDHRSVQIYGHYAVIDGFTTTFYCYPIREFSFQEQEGKEKWTVYTFQEWLCRAVRDVTKDVVERCKGRYLLFS</sequence>
<protein>
    <recommendedName>
        <fullName evidence="1">DUF7924 domain-containing protein</fullName>
    </recommendedName>
</protein>
<reference evidence="2" key="1">
    <citation type="journal article" date="2020" name="Stud. Mycol.">
        <title>101 Dothideomycetes genomes: a test case for predicting lifestyles and emergence of pathogens.</title>
        <authorList>
            <person name="Haridas S."/>
            <person name="Albert R."/>
            <person name="Binder M."/>
            <person name="Bloem J."/>
            <person name="Labutti K."/>
            <person name="Salamov A."/>
            <person name="Andreopoulos B."/>
            <person name="Baker S."/>
            <person name="Barry K."/>
            <person name="Bills G."/>
            <person name="Bluhm B."/>
            <person name="Cannon C."/>
            <person name="Castanera R."/>
            <person name="Culley D."/>
            <person name="Daum C."/>
            <person name="Ezra D."/>
            <person name="Gonzalez J."/>
            <person name="Henrissat B."/>
            <person name="Kuo A."/>
            <person name="Liang C."/>
            <person name="Lipzen A."/>
            <person name="Lutzoni F."/>
            <person name="Magnuson J."/>
            <person name="Mondo S."/>
            <person name="Nolan M."/>
            <person name="Ohm R."/>
            <person name="Pangilinan J."/>
            <person name="Park H.-J."/>
            <person name="Ramirez L."/>
            <person name="Alfaro M."/>
            <person name="Sun H."/>
            <person name="Tritt A."/>
            <person name="Yoshinaga Y."/>
            <person name="Zwiers L.-H."/>
            <person name="Turgeon B."/>
            <person name="Goodwin S."/>
            <person name="Spatafora J."/>
            <person name="Crous P."/>
            <person name="Grigoriev I."/>
        </authorList>
    </citation>
    <scope>NUCLEOTIDE SEQUENCE</scope>
    <source>
        <strain evidence="2">CBS 123094</strain>
    </source>
</reference>
<dbReference type="EMBL" id="ML977675">
    <property type="protein sequence ID" value="KAF1994014.1"/>
    <property type="molecule type" value="Genomic_DNA"/>
</dbReference>
<dbReference type="AlphaFoldDB" id="A0A6A5VYE4"/>
<gene>
    <name evidence="2" type="ORF">P154DRAFT_448690</name>
</gene>
<dbReference type="PANTHER" id="PTHR42470">
    <property type="entry name" value="VAST DOMAIN-CONTAINING PROTEIN"/>
    <property type="match status" value="1"/>
</dbReference>
<dbReference type="Proteomes" id="UP000799779">
    <property type="component" value="Unassembled WGS sequence"/>
</dbReference>
<evidence type="ECO:0000259" key="1">
    <source>
        <dbReference type="Pfam" id="PF25545"/>
    </source>
</evidence>
<dbReference type="OrthoDB" id="5132737at2759"/>